<dbReference type="Proteomes" id="UP000683291">
    <property type="component" value="Chromosome 1"/>
</dbReference>
<feature type="compositionally biased region" description="Low complexity" evidence="1">
    <location>
        <begin position="174"/>
        <end position="187"/>
    </location>
</feature>
<feature type="compositionally biased region" description="Basic and acidic residues" evidence="1">
    <location>
        <begin position="162"/>
        <end position="173"/>
    </location>
</feature>
<dbReference type="SUPFAM" id="SSF52540">
    <property type="entry name" value="P-loop containing nucleoside triphosphate hydrolases"/>
    <property type="match status" value="1"/>
</dbReference>
<feature type="domain" description="AAA" evidence="2">
    <location>
        <begin position="248"/>
        <end position="405"/>
    </location>
</feature>
<dbReference type="RefSeq" id="WP_212704902.1">
    <property type="nucleotide sequence ID" value="NZ_CP073581.1"/>
</dbReference>
<dbReference type="GO" id="GO:0016887">
    <property type="term" value="F:ATP hydrolysis activity"/>
    <property type="evidence" value="ECO:0007669"/>
    <property type="project" value="TreeGrafter"/>
</dbReference>
<dbReference type="InterPro" id="IPR027417">
    <property type="entry name" value="P-loop_NTPase"/>
</dbReference>
<evidence type="ECO:0000313" key="4">
    <source>
        <dbReference type="Proteomes" id="UP000683291"/>
    </source>
</evidence>
<dbReference type="PANTHER" id="PTHR43384">
    <property type="entry name" value="SEPTUM SITE-DETERMINING PROTEIN MIND HOMOLOG, CHLOROPLASTIC-RELATED"/>
    <property type="match status" value="1"/>
</dbReference>
<feature type="compositionally biased region" description="Low complexity" evidence="1">
    <location>
        <begin position="195"/>
        <end position="208"/>
    </location>
</feature>
<dbReference type="EMBL" id="CP073581">
    <property type="protein sequence ID" value="QUJ76705.1"/>
    <property type="molecule type" value="Genomic_DNA"/>
</dbReference>
<dbReference type="Pfam" id="PF13614">
    <property type="entry name" value="AAA_31"/>
    <property type="match status" value="1"/>
</dbReference>
<protein>
    <submittedName>
        <fullName evidence="3">AAA family ATPase</fullName>
    </submittedName>
</protein>
<dbReference type="KEGG" id="sual:KDD17_01150"/>
<dbReference type="GO" id="GO:0005829">
    <property type="term" value="C:cytosol"/>
    <property type="evidence" value="ECO:0007669"/>
    <property type="project" value="TreeGrafter"/>
</dbReference>
<keyword evidence="4" id="KW-1185">Reference proteome</keyword>
<dbReference type="Gene3D" id="3.40.50.300">
    <property type="entry name" value="P-loop containing nucleotide triphosphate hydrolases"/>
    <property type="match status" value="1"/>
</dbReference>
<evidence type="ECO:0000313" key="3">
    <source>
        <dbReference type="EMBL" id="QUJ76705.1"/>
    </source>
</evidence>
<dbReference type="GO" id="GO:0051782">
    <property type="term" value="P:negative regulation of cell division"/>
    <property type="evidence" value="ECO:0007669"/>
    <property type="project" value="TreeGrafter"/>
</dbReference>
<accession>A0A975JEB9</accession>
<reference evidence="3" key="1">
    <citation type="submission" date="2021-04" db="EMBL/GenBank/DDBJ databases">
        <title>Complete genome sequence for Sulfitobacter sp. strain JK7-1.</title>
        <authorList>
            <person name="Park S.-J."/>
        </authorList>
    </citation>
    <scope>NUCLEOTIDE SEQUENCE</scope>
    <source>
        <strain evidence="3">JK7-1</strain>
    </source>
</reference>
<evidence type="ECO:0000256" key="1">
    <source>
        <dbReference type="SAM" id="MobiDB-lite"/>
    </source>
</evidence>
<sequence>MTLAHHDIEDRVAKAIDTPAPRTQVLLLTVSDGLADALYAEMCQDTTVEGRMERAAFADAAGDADRDWSDVDLLVFEASATPHRDADALRALQARLGAPMPCVAVATRSIDPTHAEALRTAGVAEILPLKIALEEDAEPEEDNLFAEESATPKTRRGWLPADAERQHAPRELEAPTQQEAPAQQQAPDCTPPEHAAAAMTGADAETPAPHADESETADDDFDVLIEEPAPEPEPKRRRTVTQGQLSIVMRSRGGAGATTLAVNLAVARAQSAPDSTVALVDLDIQNGAIAVAMDLPDSAAASAWMRGQKRPGRAFLEEAMTRHSSGVDVMTAPDVFAPLSALDAEGVALLLDALKARYDHIVLDLPPAIAEWIDPVLERAERVLIVTDTSLPAIKRTRRLIDLIGEEHMTLPVQVVVNQERRPVIMPAVLKECEAMLGRPLEHWVPCDQRAARRATDLGVPLQISAKRSRMARAIAVLGNAVFVAPAASASTTNSRAKG</sequence>
<name>A0A975JEB9_9RHOB</name>
<organism evidence="3 4">
    <name type="scientific">Sulfitobacter albidus</name>
    <dbReference type="NCBI Taxonomy" id="2829501"/>
    <lineage>
        <taxon>Bacteria</taxon>
        <taxon>Pseudomonadati</taxon>
        <taxon>Pseudomonadota</taxon>
        <taxon>Alphaproteobacteria</taxon>
        <taxon>Rhodobacterales</taxon>
        <taxon>Roseobacteraceae</taxon>
        <taxon>Sulfitobacter</taxon>
    </lineage>
</organism>
<dbReference type="GO" id="GO:0009898">
    <property type="term" value="C:cytoplasmic side of plasma membrane"/>
    <property type="evidence" value="ECO:0007669"/>
    <property type="project" value="TreeGrafter"/>
</dbReference>
<dbReference type="InterPro" id="IPR050625">
    <property type="entry name" value="ParA/MinD_ATPase"/>
</dbReference>
<dbReference type="PANTHER" id="PTHR43384:SF13">
    <property type="entry name" value="SLR0110 PROTEIN"/>
    <property type="match status" value="1"/>
</dbReference>
<dbReference type="AlphaFoldDB" id="A0A975JEB9"/>
<dbReference type="GO" id="GO:0005524">
    <property type="term" value="F:ATP binding"/>
    <property type="evidence" value="ECO:0007669"/>
    <property type="project" value="TreeGrafter"/>
</dbReference>
<proteinExistence type="predicted"/>
<gene>
    <name evidence="3" type="ORF">KDD17_01150</name>
</gene>
<dbReference type="InterPro" id="IPR025669">
    <property type="entry name" value="AAA_dom"/>
</dbReference>
<feature type="region of interest" description="Disordered" evidence="1">
    <location>
        <begin position="138"/>
        <end position="218"/>
    </location>
</feature>
<evidence type="ECO:0000259" key="2">
    <source>
        <dbReference type="Pfam" id="PF13614"/>
    </source>
</evidence>